<dbReference type="EMBL" id="CAAALY010246684">
    <property type="protein sequence ID" value="VEL33935.1"/>
    <property type="molecule type" value="Genomic_DNA"/>
</dbReference>
<name>A0A448XDD7_9PLAT</name>
<proteinExistence type="predicted"/>
<dbReference type="Proteomes" id="UP000784294">
    <property type="component" value="Unassembled WGS sequence"/>
</dbReference>
<dbReference type="AlphaFoldDB" id="A0A448XDD7"/>
<evidence type="ECO:0000313" key="1">
    <source>
        <dbReference type="EMBL" id="VEL33935.1"/>
    </source>
</evidence>
<reference evidence="1" key="1">
    <citation type="submission" date="2018-11" db="EMBL/GenBank/DDBJ databases">
        <authorList>
            <consortium name="Pathogen Informatics"/>
        </authorList>
    </citation>
    <scope>NUCLEOTIDE SEQUENCE</scope>
</reference>
<protein>
    <submittedName>
        <fullName evidence="1">Uncharacterized protein</fullName>
    </submittedName>
</protein>
<comment type="caution">
    <text evidence="1">The sequence shown here is derived from an EMBL/GenBank/DDBJ whole genome shotgun (WGS) entry which is preliminary data.</text>
</comment>
<evidence type="ECO:0000313" key="2">
    <source>
        <dbReference type="Proteomes" id="UP000784294"/>
    </source>
</evidence>
<keyword evidence="2" id="KW-1185">Reference proteome</keyword>
<organism evidence="1 2">
    <name type="scientific">Protopolystoma xenopodis</name>
    <dbReference type="NCBI Taxonomy" id="117903"/>
    <lineage>
        <taxon>Eukaryota</taxon>
        <taxon>Metazoa</taxon>
        <taxon>Spiralia</taxon>
        <taxon>Lophotrochozoa</taxon>
        <taxon>Platyhelminthes</taxon>
        <taxon>Monogenea</taxon>
        <taxon>Polyopisthocotylea</taxon>
        <taxon>Polystomatidea</taxon>
        <taxon>Polystomatidae</taxon>
        <taxon>Protopolystoma</taxon>
    </lineage>
</organism>
<gene>
    <name evidence="1" type="ORF">PXEA_LOCUS27375</name>
</gene>
<accession>A0A448XDD7</accession>
<sequence>MHGTDPTADLMTTVLIRPDRHNLIAAFLHFAPSSDLTPYLGALIFPPYSNYNPVKRQKIDHNSFCVCFRGIRAALFLCSLFFSTE</sequence>